<dbReference type="Proteomes" id="UP001500618">
    <property type="component" value="Unassembled WGS sequence"/>
</dbReference>
<gene>
    <name evidence="1" type="ORF">GCM10009765_79850</name>
</gene>
<evidence type="ECO:0000313" key="1">
    <source>
        <dbReference type="EMBL" id="GAA1719523.1"/>
    </source>
</evidence>
<dbReference type="RefSeq" id="WP_344315187.1">
    <property type="nucleotide sequence ID" value="NZ_BAAANY010000043.1"/>
</dbReference>
<proteinExistence type="predicted"/>
<comment type="caution">
    <text evidence="1">The sequence shown here is derived from an EMBL/GenBank/DDBJ whole genome shotgun (WGS) entry which is preliminary data.</text>
</comment>
<sequence>MSERWVLAFDATCGTCTKISTAVSQACGGRLKILPLSRDDVRGWRQEALGENPPWAPTLIQLTDGRPRAWTGTRMTARLARLLGPRSSMRVVRALGQLRHETLTPRPSTAVGRRQLLKFGAAGIAVAGGMILTGRTPAFAEQANTSAQAWVAAHRHNLPAEYDEVISYSMAYRKAIYQALPASARSRLWVTQIDRYRASHPSLTAEQSGVLDRVRTIAATEKYFSNDRTSATPDTVVKNVEADAERVLGRDQTRTLLATLGPAPAYARVQPHSPSEPDCNCSVDSPYCGPSPNYCSPAGDVYDCHVHAADCGFLLLYYCDGTCIDPV</sequence>
<evidence type="ECO:0008006" key="3">
    <source>
        <dbReference type="Google" id="ProtNLM"/>
    </source>
</evidence>
<dbReference type="EMBL" id="BAAANY010000043">
    <property type="protein sequence ID" value="GAA1719523.1"/>
    <property type="molecule type" value="Genomic_DNA"/>
</dbReference>
<evidence type="ECO:0000313" key="2">
    <source>
        <dbReference type="Proteomes" id="UP001500618"/>
    </source>
</evidence>
<keyword evidence="2" id="KW-1185">Reference proteome</keyword>
<name>A0ABP4V7P7_9ACTN</name>
<dbReference type="NCBIfam" id="NF033852">
    <property type="entry name" value="fulvocin_rel"/>
    <property type="match status" value="1"/>
</dbReference>
<accession>A0ABP4V7P7</accession>
<protein>
    <recommendedName>
        <fullName evidence="3">Twin-arginine translocation signal domain-containing protein</fullName>
    </recommendedName>
</protein>
<reference evidence="2" key="1">
    <citation type="journal article" date="2019" name="Int. J. Syst. Evol. Microbiol.">
        <title>The Global Catalogue of Microorganisms (GCM) 10K type strain sequencing project: providing services to taxonomists for standard genome sequencing and annotation.</title>
        <authorList>
            <consortium name="The Broad Institute Genomics Platform"/>
            <consortium name="The Broad Institute Genome Sequencing Center for Infectious Disease"/>
            <person name="Wu L."/>
            <person name="Ma J."/>
        </authorList>
    </citation>
    <scope>NUCLEOTIDE SEQUENCE [LARGE SCALE GENOMIC DNA]</scope>
    <source>
        <strain evidence="2">JCM 14718</strain>
    </source>
</reference>
<organism evidence="1 2">
    <name type="scientific">Fodinicola feengrottensis</name>
    <dbReference type="NCBI Taxonomy" id="435914"/>
    <lineage>
        <taxon>Bacteria</taxon>
        <taxon>Bacillati</taxon>
        <taxon>Actinomycetota</taxon>
        <taxon>Actinomycetes</taxon>
        <taxon>Mycobacteriales</taxon>
        <taxon>Fodinicola</taxon>
    </lineage>
</organism>